<feature type="domain" description="Type II secretion system protein GspF" evidence="7">
    <location>
        <begin position="140"/>
        <end position="264"/>
    </location>
</feature>
<evidence type="ECO:0000313" key="9">
    <source>
        <dbReference type="Proteomes" id="UP000225548"/>
    </source>
</evidence>
<comment type="subcellular location">
    <subcellularLocation>
        <location evidence="1">Cell membrane</location>
        <topology evidence="1">Multi-pass membrane protein</topology>
    </subcellularLocation>
</comment>
<dbReference type="AlphaFoldDB" id="A0A2A9E6K6"/>
<keyword evidence="5 6" id="KW-0472">Membrane</keyword>
<proteinExistence type="predicted"/>
<comment type="caution">
    <text evidence="8">The sequence shown here is derived from an EMBL/GenBank/DDBJ whole genome shotgun (WGS) entry which is preliminary data.</text>
</comment>
<dbReference type="OrthoDB" id="3747101at2"/>
<dbReference type="EMBL" id="PDJG01000001">
    <property type="protein sequence ID" value="PFG34687.1"/>
    <property type="molecule type" value="Genomic_DNA"/>
</dbReference>
<keyword evidence="9" id="KW-1185">Reference proteome</keyword>
<evidence type="ECO:0000256" key="3">
    <source>
        <dbReference type="ARBA" id="ARBA00022692"/>
    </source>
</evidence>
<accession>A0A2A9E6K6</accession>
<keyword evidence="4 6" id="KW-1133">Transmembrane helix</keyword>
<protein>
    <submittedName>
        <fullName evidence="8">Tight adherence protein B</fullName>
    </submittedName>
</protein>
<dbReference type="InterPro" id="IPR042094">
    <property type="entry name" value="T2SS_GspF_sf"/>
</dbReference>
<evidence type="ECO:0000256" key="5">
    <source>
        <dbReference type="ARBA" id="ARBA00023136"/>
    </source>
</evidence>
<dbReference type="InterPro" id="IPR018076">
    <property type="entry name" value="T2SS_GspF_dom"/>
</dbReference>
<dbReference type="Pfam" id="PF00482">
    <property type="entry name" value="T2SSF"/>
    <property type="match status" value="1"/>
</dbReference>
<name>A0A2A9E6K6_9MICO</name>
<feature type="transmembrane region" description="Helical" evidence="6">
    <location>
        <begin position="65"/>
        <end position="88"/>
    </location>
</feature>
<feature type="transmembrane region" description="Helical" evidence="6">
    <location>
        <begin position="100"/>
        <end position="121"/>
    </location>
</feature>
<organism evidence="8 9">
    <name type="scientific">Sanguibacter antarcticus</name>
    <dbReference type="NCBI Taxonomy" id="372484"/>
    <lineage>
        <taxon>Bacteria</taxon>
        <taxon>Bacillati</taxon>
        <taxon>Actinomycetota</taxon>
        <taxon>Actinomycetes</taxon>
        <taxon>Micrococcales</taxon>
        <taxon>Sanguibacteraceae</taxon>
        <taxon>Sanguibacter</taxon>
    </lineage>
</organism>
<evidence type="ECO:0000256" key="6">
    <source>
        <dbReference type="SAM" id="Phobius"/>
    </source>
</evidence>
<keyword evidence="3 6" id="KW-0812">Transmembrane</keyword>
<feature type="transmembrane region" description="Helical" evidence="6">
    <location>
        <begin position="242"/>
        <end position="268"/>
    </location>
</feature>
<dbReference type="GO" id="GO:0005886">
    <property type="term" value="C:plasma membrane"/>
    <property type="evidence" value="ECO:0007669"/>
    <property type="project" value="UniProtKB-SubCell"/>
</dbReference>
<evidence type="ECO:0000259" key="7">
    <source>
        <dbReference type="Pfam" id="PF00482"/>
    </source>
</evidence>
<dbReference type="PANTHER" id="PTHR35007">
    <property type="entry name" value="INTEGRAL MEMBRANE PROTEIN-RELATED"/>
    <property type="match status" value="1"/>
</dbReference>
<dbReference type="Proteomes" id="UP000225548">
    <property type="component" value="Unassembled WGS sequence"/>
</dbReference>
<gene>
    <name evidence="8" type="ORF">ATL42_2607</name>
</gene>
<dbReference type="PANTHER" id="PTHR35007:SF1">
    <property type="entry name" value="PILUS ASSEMBLY PROTEIN"/>
    <property type="match status" value="1"/>
</dbReference>
<feature type="transmembrane region" description="Helical" evidence="6">
    <location>
        <begin position="6"/>
        <end position="23"/>
    </location>
</feature>
<dbReference type="RefSeq" id="WP_098455685.1">
    <property type="nucleotide sequence ID" value="NZ_PDJG01000001.1"/>
</dbReference>
<dbReference type="Gene3D" id="1.20.81.30">
    <property type="entry name" value="Type II secretion system (T2SS), domain F"/>
    <property type="match status" value="1"/>
</dbReference>
<evidence type="ECO:0000256" key="4">
    <source>
        <dbReference type="ARBA" id="ARBA00022989"/>
    </source>
</evidence>
<keyword evidence="2" id="KW-1003">Cell membrane</keyword>
<evidence type="ECO:0000256" key="1">
    <source>
        <dbReference type="ARBA" id="ARBA00004651"/>
    </source>
</evidence>
<reference evidence="8 9" key="1">
    <citation type="submission" date="2017-10" db="EMBL/GenBank/DDBJ databases">
        <title>Sequencing the genomes of 1000 actinobacteria strains.</title>
        <authorList>
            <person name="Klenk H.-P."/>
        </authorList>
    </citation>
    <scope>NUCLEOTIDE SEQUENCE [LARGE SCALE GENOMIC DNA]</scope>
    <source>
        <strain evidence="8 9">DSM 18966</strain>
    </source>
</reference>
<evidence type="ECO:0000256" key="2">
    <source>
        <dbReference type="ARBA" id="ARBA00022475"/>
    </source>
</evidence>
<sequence>MTPGEVLVITAITGVLAVVTVGYRHATAERNGALVDAVGPSAVVSRDRLRWLDARFGRTTPGRRLAALLAGAGYPTWSPSGVVLAVGAVTVVGSVGAVPLLGRVGGVVVGLALVASAARWLDRRREQRIERIIAQLPEIARLLANATQAGLGLPRALGLAAQEIQEPASSELAQVCAELGVGHGVDGALAHLRERLPSREIAVLSQTLVVQNRAGGALVKALTTISGTLDERRQLRREIKTATVGATFSGYAVIVLALAAVVMVNVLSPGALDAMIGTPLGQLALGVSGALFAVGYVMVRRLSKVAL</sequence>
<evidence type="ECO:0000313" key="8">
    <source>
        <dbReference type="EMBL" id="PFG34687.1"/>
    </source>
</evidence>
<feature type="transmembrane region" description="Helical" evidence="6">
    <location>
        <begin position="280"/>
        <end position="299"/>
    </location>
</feature>